<evidence type="ECO:0000256" key="2">
    <source>
        <dbReference type="SAM" id="Phobius"/>
    </source>
</evidence>
<feature type="signal peptide" evidence="3">
    <location>
        <begin position="1"/>
        <end position="24"/>
    </location>
</feature>
<gene>
    <name evidence="4" type="ORF">B0H16DRAFT_1489302</name>
</gene>
<keyword evidence="3" id="KW-0732">Signal</keyword>
<feature type="chain" id="PRO_5042220167" description="Mid2 domain-containing protein" evidence="3">
    <location>
        <begin position="25"/>
        <end position="365"/>
    </location>
</feature>
<feature type="compositionally biased region" description="Pro residues" evidence="1">
    <location>
        <begin position="145"/>
        <end position="157"/>
    </location>
</feature>
<evidence type="ECO:0000313" key="4">
    <source>
        <dbReference type="EMBL" id="KAJ7786143.1"/>
    </source>
</evidence>
<name>A0AAD7KHY8_9AGAR</name>
<comment type="caution">
    <text evidence="4">The sequence shown here is derived from an EMBL/GenBank/DDBJ whole genome shotgun (WGS) entry which is preliminary data.</text>
</comment>
<evidence type="ECO:0008006" key="6">
    <source>
        <dbReference type="Google" id="ProtNLM"/>
    </source>
</evidence>
<proteinExistence type="predicted"/>
<reference evidence="4" key="1">
    <citation type="submission" date="2023-03" db="EMBL/GenBank/DDBJ databases">
        <title>Massive genome expansion in bonnet fungi (Mycena s.s.) driven by repeated elements and novel gene families across ecological guilds.</title>
        <authorList>
            <consortium name="Lawrence Berkeley National Laboratory"/>
            <person name="Harder C.B."/>
            <person name="Miyauchi S."/>
            <person name="Viragh M."/>
            <person name="Kuo A."/>
            <person name="Thoen E."/>
            <person name="Andreopoulos B."/>
            <person name="Lu D."/>
            <person name="Skrede I."/>
            <person name="Drula E."/>
            <person name="Henrissat B."/>
            <person name="Morin E."/>
            <person name="Kohler A."/>
            <person name="Barry K."/>
            <person name="LaButti K."/>
            <person name="Morin E."/>
            <person name="Salamov A."/>
            <person name="Lipzen A."/>
            <person name="Mereny Z."/>
            <person name="Hegedus B."/>
            <person name="Baldrian P."/>
            <person name="Stursova M."/>
            <person name="Weitz H."/>
            <person name="Taylor A."/>
            <person name="Grigoriev I.V."/>
            <person name="Nagy L.G."/>
            <person name="Martin F."/>
            <person name="Kauserud H."/>
        </authorList>
    </citation>
    <scope>NUCLEOTIDE SEQUENCE</scope>
    <source>
        <strain evidence="4">CBHHK182m</strain>
    </source>
</reference>
<protein>
    <recommendedName>
        <fullName evidence="6">Mid2 domain-containing protein</fullName>
    </recommendedName>
</protein>
<feature type="region of interest" description="Disordered" evidence="1">
    <location>
        <begin position="73"/>
        <end position="170"/>
    </location>
</feature>
<feature type="transmembrane region" description="Helical" evidence="2">
    <location>
        <begin position="200"/>
        <end position="223"/>
    </location>
</feature>
<keyword evidence="2" id="KW-0472">Membrane</keyword>
<dbReference type="Proteomes" id="UP001215598">
    <property type="component" value="Unassembled WGS sequence"/>
</dbReference>
<evidence type="ECO:0000256" key="3">
    <source>
        <dbReference type="SAM" id="SignalP"/>
    </source>
</evidence>
<keyword evidence="2" id="KW-1133">Transmembrane helix</keyword>
<sequence>MLINSQNLSLTLFVSLLLTVAVDANDFGNPNRRAHNDLKRLVKKRSPFPQTDSTDGGALGGLGGIANLANDPNTSASATGNSASAASASTTASGDAAGASSASQSSSASTSATSTSASSASAASQSSSAQSASSASTTSTTSSPSVPPSTPTPPPVTPAANDDTAPKSRSTVTNTATLAVVGAASTSPPTPQGAASKPKVIVTTVLIVVAASVGGIAILWTVFRKWKLGHSSKFDERMAPIDWQPTNDDVGIVPAHRRTNSRASSFNSSQNHGNSAGAGVYRDQLNHDLTAAPTNLAPVGGYADLARGPSPQPQMQEALGRGPSMRSYNDGRGPAYDTGVPLHHQTGYGAPQAEAYDYNGDAVRF</sequence>
<evidence type="ECO:0000256" key="1">
    <source>
        <dbReference type="SAM" id="MobiDB-lite"/>
    </source>
</evidence>
<accession>A0AAD7KHY8</accession>
<evidence type="ECO:0000313" key="5">
    <source>
        <dbReference type="Proteomes" id="UP001215598"/>
    </source>
</evidence>
<dbReference type="EMBL" id="JARKIB010000001">
    <property type="protein sequence ID" value="KAJ7786143.1"/>
    <property type="molecule type" value="Genomic_DNA"/>
</dbReference>
<feature type="region of interest" description="Disordered" evidence="1">
    <location>
        <begin position="38"/>
        <end position="59"/>
    </location>
</feature>
<keyword evidence="5" id="KW-1185">Reference proteome</keyword>
<feature type="compositionally biased region" description="Low complexity" evidence="1">
    <location>
        <begin position="73"/>
        <end position="144"/>
    </location>
</feature>
<dbReference type="AlphaFoldDB" id="A0AAD7KHY8"/>
<organism evidence="4 5">
    <name type="scientific">Mycena metata</name>
    <dbReference type="NCBI Taxonomy" id="1033252"/>
    <lineage>
        <taxon>Eukaryota</taxon>
        <taxon>Fungi</taxon>
        <taxon>Dikarya</taxon>
        <taxon>Basidiomycota</taxon>
        <taxon>Agaricomycotina</taxon>
        <taxon>Agaricomycetes</taxon>
        <taxon>Agaricomycetidae</taxon>
        <taxon>Agaricales</taxon>
        <taxon>Marasmiineae</taxon>
        <taxon>Mycenaceae</taxon>
        <taxon>Mycena</taxon>
    </lineage>
</organism>
<keyword evidence="2" id="KW-0812">Transmembrane</keyword>